<gene>
    <name evidence="10" type="ORF">BKH27_05180</name>
</gene>
<dbReference type="InterPro" id="IPR032466">
    <property type="entry name" value="Metal_Hydrolase"/>
</dbReference>
<evidence type="ECO:0000313" key="10">
    <source>
        <dbReference type="EMBL" id="OLO53843.1"/>
    </source>
</evidence>
<protein>
    <submittedName>
        <fullName evidence="10">N-acetylglucosamine-6-phosphate deacetylase</fullName>
    </submittedName>
</protein>
<comment type="cofactor">
    <cofactor evidence="8">
        <name>a divalent metal cation</name>
        <dbReference type="ChEBI" id="CHEBI:60240"/>
    </cofactor>
    <text evidence="8">Binds 1 divalent metal cation per subunit.</text>
</comment>
<dbReference type="Proteomes" id="UP000185772">
    <property type="component" value="Unassembled WGS sequence"/>
</dbReference>
<dbReference type="PANTHER" id="PTHR11113">
    <property type="entry name" value="N-ACETYLGLUCOSAMINE-6-PHOSPHATE DEACETYLASE"/>
    <property type="match status" value="1"/>
</dbReference>
<evidence type="ECO:0000256" key="7">
    <source>
        <dbReference type="PIRSR" id="PIRSR038994-2"/>
    </source>
</evidence>
<feature type="binding site" evidence="8">
    <location>
        <position position="171"/>
    </location>
    <ligand>
        <name>Zn(2+)</name>
        <dbReference type="ChEBI" id="CHEBI:29105"/>
    </ligand>
</feature>
<dbReference type="EMBL" id="MSKM01000017">
    <property type="protein sequence ID" value="OLO53843.1"/>
    <property type="molecule type" value="Genomic_DNA"/>
</dbReference>
<keyword evidence="3 5" id="KW-0378">Hydrolase</keyword>
<dbReference type="SUPFAM" id="SSF51338">
    <property type="entry name" value="Composite domain of metallo-dependent hydrolases"/>
    <property type="match status" value="1"/>
</dbReference>
<dbReference type="PANTHER" id="PTHR11113:SF14">
    <property type="entry name" value="N-ACETYLGLUCOSAMINE-6-PHOSPHATE DEACETYLASE"/>
    <property type="match status" value="1"/>
</dbReference>
<dbReference type="NCBIfam" id="TIGR00221">
    <property type="entry name" value="nagA"/>
    <property type="match status" value="1"/>
</dbReference>
<evidence type="ECO:0000256" key="6">
    <source>
        <dbReference type="PIRSR" id="PIRSR038994-1"/>
    </source>
</evidence>
<evidence type="ECO:0000256" key="4">
    <source>
        <dbReference type="ARBA" id="ARBA00023277"/>
    </source>
</evidence>
<name>A0A1Q8VZ42_9ACTO</name>
<dbReference type="Pfam" id="PF01979">
    <property type="entry name" value="Amidohydro_1"/>
    <property type="match status" value="1"/>
</dbReference>
<proteinExistence type="inferred from homology"/>
<feature type="binding site" evidence="8">
    <location>
        <position position="192"/>
    </location>
    <ligand>
        <name>Zn(2+)</name>
        <dbReference type="ChEBI" id="CHEBI:29105"/>
    </ligand>
</feature>
<feature type="binding site" evidence="7">
    <location>
        <position position="203"/>
    </location>
    <ligand>
        <name>substrate</name>
    </ligand>
</feature>
<feature type="binding site" evidence="8">
    <location>
        <position position="108"/>
    </location>
    <ligand>
        <name>Zn(2+)</name>
        <dbReference type="ChEBI" id="CHEBI:29105"/>
    </ligand>
</feature>
<dbReference type="GO" id="GO:0006046">
    <property type="term" value="P:N-acetylglucosamine catabolic process"/>
    <property type="evidence" value="ECO:0007669"/>
    <property type="project" value="TreeGrafter"/>
</dbReference>
<evidence type="ECO:0000313" key="11">
    <source>
        <dbReference type="Proteomes" id="UP000185772"/>
    </source>
</evidence>
<feature type="binding site" evidence="7">
    <location>
        <begin position="195"/>
        <end position="196"/>
    </location>
    <ligand>
        <name>substrate</name>
    </ligand>
</feature>
<keyword evidence="2 8" id="KW-0479">Metal-binding</keyword>
<evidence type="ECO:0000256" key="3">
    <source>
        <dbReference type="ARBA" id="ARBA00022801"/>
    </source>
</evidence>
<evidence type="ECO:0000256" key="8">
    <source>
        <dbReference type="PIRSR" id="PIRSR038994-3"/>
    </source>
</evidence>
<dbReference type="InterPro" id="IPR006680">
    <property type="entry name" value="Amidohydro-rel"/>
</dbReference>
<dbReference type="Gene3D" id="2.30.40.10">
    <property type="entry name" value="Urease, subunit C, domain 1"/>
    <property type="match status" value="1"/>
</dbReference>
<organism evidence="10 11">
    <name type="scientific">Actinomyces oris</name>
    <dbReference type="NCBI Taxonomy" id="544580"/>
    <lineage>
        <taxon>Bacteria</taxon>
        <taxon>Bacillati</taxon>
        <taxon>Actinomycetota</taxon>
        <taxon>Actinomycetes</taxon>
        <taxon>Actinomycetales</taxon>
        <taxon>Actinomycetaceae</taxon>
        <taxon>Actinomyces</taxon>
    </lineage>
</organism>
<feature type="binding site" evidence="7">
    <location>
        <begin position="284"/>
        <end position="286"/>
    </location>
    <ligand>
        <name>substrate</name>
    </ligand>
</feature>
<dbReference type="AlphaFoldDB" id="A0A1Q8VZ42"/>
<dbReference type="SUPFAM" id="SSF51556">
    <property type="entry name" value="Metallo-dependent hydrolases"/>
    <property type="match status" value="1"/>
</dbReference>
<dbReference type="Gene3D" id="3.20.20.140">
    <property type="entry name" value="Metal-dependent hydrolases"/>
    <property type="match status" value="1"/>
</dbReference>
<sequence>MSIKDGIICDIVFDRQQFSTSNISLRSDQILCPGFIDPQINGGFGKEFKTDEDAFAVVANNIPRYGVTSIVPTITTKRIADYKRHISLLKRNHTNLLNSARILGIHIEGPALNPEKKGAHPRDLLVQPREIDLFEIITPDVLIFTLAPELDGGWELADKCIKSGLKVGLGHTLSDYDDIVRHFNTDSMHIVHVYNGMPDLSGRKPGVSGAALNNPDYYASVIADLVHVHPASLDVLWKSRNGCNLFGISDGSAVLGLPTGVHKIGDRSIERLEDRAVLEATNTLVGSVLTMNIAARNLYRTTGCALWQAINFVSLNAAKYLGMDDQIGSITVGRNADLCVIDNNFEVNLTIINGVIVYDSSSNAH</sequence>
<evidence type="ECO:0000259" key="9">
    <source>
        <dbReference type="Pfam" id="PF01979"/>
    </source>
</evidence>
<dbReference type="PIRSF" id="PIRSF038994">
    <property type="entry name" value="NagA"/>
    <property type="match status" value="1"/>
</dbReference>
<evidence type="ECO:0000256" key="5">
    <source>
        <dbReference type="PIRNR" id="PIRNR038994"/>
    </source>
</evidence>
<keyword evidence="4 5" id="KW-0119">Carbohydrate metabolism</keyword>
<evidence type="ECO:0000256" key="2">
    <source>
        <dbReference type="ARBA" id="ARBA00022723"/>
    </source>
</evidence>
<dbReference type="GO" id="GO:0008448">
    <property type="term" value="F:N-acetylglucosamine-6-phosphate deacetylase activity"/>
    <property type="evidence" value="ECO:0007669"/>
    <property type="project" value="InterPro"/>
</dbReference>
<feature type="binding site" evidence="7">
    <location>
        <position position="227"/>
    </location>
    <ligand>
        <name>substrate</name>
    </ligand>
</feature>
<feature type="domain" description="Amidohydrolase-related" evidence="9">
    <location>
        <begin position="30"/>
        <end position="357"/>
    </location>
</feature>
<reference evidence="10 11" key="1">
    <citation type="submission" date="2016-12" db="EMBL/GenBank/DDBJ databases">
        <title>Genomic comparison of strains in the 'Actinomyces naeslundii' group.</title>
        <authorList>
            <person name="Mughal S.R."/>
            <person name="Do T."/>
            <person name="Gilbert S.C."/>
            <person name="Witherden E.A."/>
            <person name="Didelot X."/>
            <person name="Beighton D."/>
        </authorList>
    </citation>
    <scope>NUCLEOTIDE SEQUENCE [LARGE SCALE GENOMIC DNA]</scope>
    <source>
        <strain evidence="10 11">MMRCO6-1</strain>
    </source>
</reference>
<feature type="binding site" evidence="7">
    <location>
        <position position="119"/>
    </location>
    <ligand>
        <name>substrate</name>
    </ligand>
</feature>
<dbReference type="InterPro" id="IPR011059">
    <property type="entry name" value="Metal-dep_hydrolase_composite"/>
</dbReference>
<dbReference type="GO" id="GO:0046872">
    <property type="term" value="F:metal ion binding"/>
    <property type="evidence" value="ECO:0007669"/>
    <property type="project" value="UniProtKB-KW"/>
</dbReference>
<dbReference type="InterPro" id="IPR003764">
    <property type="entry name" value="GlcNAc_6-P_deAcase"/>
</dbReference>
<feature type="active site" description="Proton donor/acceptor" evidence="6">
    <location>
        <position position="250"/>
    </location>
</feature>
<comment type="caution">
    <text evidence="10">The sequence shown here is derived from an EMBL/GenBank/DDBJ whole genome shotgun (WGS) entry which is preliminary data.</text>
</comment>
<accession>A0A1Q8VZ42</accession>
<comment type="similarity">
    <text evidence="1 5">Belongs to the metallo-dependent hydrolases superfamily. NagA family.</text>
</comment>
<evidence type="ECO:0000256" key="1">
    <source>
        <dbReference type="ARBA" id="ARBA00010716"/>
    </source>
</evidence>